<feature type="transmembrane region" description="Helical" evidence="8">
    <location>
        <begin position="396"/>
        <end position="414"/>
    </location>
</feature>
<comment type="caution">
    <text evidence="10">The sequence shown here is derived from an EMBL/GenBank/DDBJ whole genome shotgun (WGS) entry which is preliminary data.</text>
</comment>
<dbReference type="SUPFAM" id="SSF53335">
    <property type="entry name" value="S-adenosyl-L-methionine-dependent methyltransferases"/>
    <property type="match status" value="1"/>
</dbReference>
<evidence type="ECO:0000256" key="1">
    <source>
        <dbReference type="ARBA" id="ARBA00004141"/>
    </source>
</evidence>
<evidence type="ECO:0000256" key="8">
    <source>
        <dbReference type="SAM" id="Phobius"/>
    </source>
</evidence>
<keyword evidence="5 8" id="KW-1133">Transmembrane helix</keyword>
<feature type="transmembrane region" description="Helical" evidence="8">
    <location>
        <begin position="250"/>
        <end position="270"/>
    </location>
</feature>
<feature type="compositionally biased region" description="Low complexity" evidence="7">
    <location>
        <begin position="43"/>
        <end position="61"/>
    </location>
</feature>
<dbReference type="EMBL" id="LHPF02000010">
    <property type="protein sequence ID" value="PSC72493.1"/>
    <property type="molecule type" value="Genomic_DNA"/>
</dbReference>
<dbReference type="SUPFAM" id="SSF103481">
    <property type="entry name" value="Multidrug resistance efflux transporter EmrE"/>
    <property type="match status" value="2"/>
</dbReference>
<feature type="transmembrane region" description="Helical" evidence="8">
    <location>
        <begin position="330"/>
        <end position="349"/>
    </location>
</feature>
<dbReference type="Pfam" id="PF06962">
    <property type="entry name" value="rRNA_methylase"/>
    <property type="match status" value="1"/>
</dbReference>
<evidence type="ECO:0000256" key="5">
    <source>
        <dbReference type="ARBA" id="ARBA00022989"/>
    </source>
</evidence>
<evidence type="ECO:0000256" key="6">
    <source>
        <dbReference type="ARBA" id="ARBA00023136"/>
    </source>
</evidence>
<protein>
    <submittedName>
        <fullName evidence="10">WAT1-related chloroplastic</fullName>
    </submittedName>
</protein>
<dbReference type="InterPro" id="IPR001810">
    <property type="entry name" value="F-box_dom"/>
</dbReference>
<feature type="region of interest" description="Disordered" evidence="7">
    <location>
        <begin position="9"/>
        <end position="30"/>
    </location>
</feature>
<feature type="compositionally biased region" description="Gly residues" evidence="7">
    <location>
        <begin position="470"/>
        <end position="494"/>
    </location>
</feature>
<keyword evidence="6 8" id="KW-0472">Membrane</keyword>
<evidence type="ECO:0000256" key="3">
    <source>
        <dbReference type="ARBA" id="ARBA00007635"/>
    </source>
</evidence>
<sequence>MLQPRCLRVSGRGSAQLRSSLRPGGGRSTPFASVQRRRLLACSTQQRAGGSSTSSSSNGATVEPPAAVADGQVPLAAPPPPNLECIGTGQEVECRIITEYPNQPPEIAAQEAAAAAAQSESHGPLSLLDALLLISPFFFWGTSMVAMKQLAPHTTPLLVASWRLIPAGAVLLLWAQRSGRKAPTDPQAWLVVALFGLVDGAAFQGFLAEGLQRTSAGLGSVIIDSQPLSVALLAALLFGEELGGGGVAGLFLGVAGLCLLELPPSVLAALPDSFAAGALQLAAGSSGGDAASAAAALGSDAASAAAAALGGGDASSGGGAPWNIWDSGEWWMLLAAQSMAVGTVMVRWVAKYCDPVVATGWHMVLGGLPLLAVAAWQEGPEALERLSLLTASDAALLLYVSLLGSAASYGVFFYNASRGNLTALSSLTFLTPMFAAAGGYVALGETLTPLQLTGAAVTLGAVTLISKNSGKGGGGKGGSEASGSNGGAANGSGGKAAPQQELSPLEQLLKNVNVRQTRIAQEAWGQVLRRGDTVVDATAGRGHDAAFLAKAVGPAGTVHAFDVQEEALRATAAAVEAAVAPGEAPQLHLHHTSHAHMKEVVAGPARLVVFNLGYLPGGDETTTTQASSTIPAVEAAGELLAPGGLISILCYTGHAGGTGEYLAVRQFVTDLPPSLWQFGLLALPDGVLERVLACLELHERRRVIPLVNRRLQQLVDSPVLNAAICVTFDGTQSLLRLRSFGEWFAQKHGSVRQLRLHVGNSDWNAAISKHEAAALVRAVLDGCGGAGCLLQELQLKFSNLSFFCSGWASELCSLRTLAIKCEFAQLTANCSLAALTRLEHLHLAAGLDGLRLGPHLRLPASLTRLHLSHDSALSLPQQVSQLSRLRALSTESCRYTAAGYAPLAALPALRQLSLEDSFSIPACLPALTALESLSLSDAMSSRDDYIFFVAALPRLRQLTHLAIRGVHELAMLPPPAAATHTCLRSLAWLPEDDAPLRSGAWLSGLRHLTTGLVIVHASLPALAGATALEALSLTYEDEALDWDRANQRLRAVMRWAARHPSLRSLAVGVGEEAAAILRHLAEEAVDALRGSRVRLQLPEPYSVADRSRLRQLCVGPDLISELPFLAMLADAAGTQLGAALAADTFEPQMRPEIVVAAAAAAAPPIIFWARIFLSAQRRQQAIDEAKAEEERRQRDREMLKRKITGQAPPPPEP</sequence>
<feature type="transmembrane region" description="Helical" evidence="8">
    <location>
        <begin position="218"/>
        <end position="238"/>
    </location>
</feature>
<evidence type="ECO:0000256" key="7">
    <source>
        <dbReference type="SAM" id="MobiDB-lite"/>
    </source>
</evidence>
<dbReference type="InterPro" id="IPR000620">
    <property type="entry name" value="EamA_dom"/>
</dbReference>
<evidence type="ECO:0000256" key="4">
    <source>
        <dbReference type="ARBA" id="ARBA00022692"/>
    </source>
</evidence>
<proteinExistence type="inferred from homology"/>
<dbReference type="Gene3D" id="3.40.50.150">
    <property type="entry name" value="Vaccinia Virus protein VP39"/>
    <property type="match status" value="1"/>
</dbReference>
<dbReference type="InterPro" id="IPR037185">
    <property type="entry name" value="EmrE-like"/>
</dbReference>
<evidence type="ECO:0000313" key="10">
    <source>
        <dbReference type="EMBL" id="PSC72493.1"/>
    </source>
</evidence>
<feature type="transmembrane region" description="Helical" evidence="8">
    <location>
        <begin position="130"/>
        <end position="151"/>
    </location>
</feature>
<dbReference type="GO" id="GO:0005930">
    <property type="term" value="C:axoneme"/>
    <property type="evidence" value="ECO:0007669"/>
    <property type="project" value="UniProtKB-SubCell"/>
</dbReference>
<feature type="compositionally biased region" description="Basic and acidic residues" evidence="7">
    <location>
        <begin position="1182"/>
        <end position="1200"/>
    </location>
</feature>
<dbReference type="GO" id="GO:0009507">
    <property type="term" value="C:chloroplast"/>
    <property type="evidence" value="ECO:0007669"/>
    <property type="project" value="TreeGrafter"/>
</dbReference>
<accession>A0A2P6VEH2</accession>
<organism evidence="10 11">
    <name type="scientific">Micractinium conductrix</name>
    <dbReference type="NCBI Taxonomy" id="554055"/>
    <lineage>
        <taxon>Eukaryota</taxon>
        <taxon>Viridiplantae</taxon>
        <taxon>Chlorophyta</taxon>
        <taxon>core chlorophytes</taxon>
        <taxon>Trebouxiophyceae</taxon>
        <taxon>Chlorellales</taxon>
        <taxon>Chlorellaceae</taxon>
        <taxon>Chlorella clade</taxon>
        <taxon>Micractinium</taxon>
    </lineage>
</organism>
<feature type="region of interest" description="Disordered" evidence="7">
    <location>
        <begin position="43"/>
        <end position="65"/>
    </location>
</feature>
<keyword evidence="11" id="KW-1185">Reference proteome</keyword>
<dbReference type="AlphaFoldDB" id="A0A2P6VEH2"/>
<evidence type="ECO:0000259" key="9">
    <source>
        <dbReference type="PROSITE" id="PS50181"/>
    </source>
</evidence>
<feature type="domain" description="F-box" evidence="9">
    <location>
        <begin position="677"/>
        <end position="717"/>
    </location>
</feature>
<dbReference type="InterPro" id="IPR032675">
    <property type="entry name" value="LRR_dom_sf"/>
</dbReference>
<feature type="region of interest" description="Disordered" evidence="7">
    <location>
        <begin position="1182"/>
        <end position="1213"/>
    </location>
</feature>
<feature type="transmembrane region" description="Helical" evidence="8">
    <location>
        <begin position="356"/>
        <end position="376"/>
    </location>
</feature>
<dbReference type="InterPro" id="IPR050638">
    <property type="entry name" value="AA-Vitamin_Transporters"/>
</dbReference>
<comment type="similarity">
    <text evidence="3">Belongs to the drug/metabolite transporter (DMT) superfamily. Plant drug/metabolite exporter (P-DME) (TC 2.A.7.4) family.</text>
</comment>
<feature type="transmembrane region" description="Helical" evidence="8">
    <location>
        <begin position="187"/>
        <end position="206"/>
    </location>
</feature>
<evidence type="ECO:0000313" key="11">
    <source>
        <dbReference type="Proteomes" id="UP000239649"/>
    </source>
</evidence>
<dbReference type="PROSITE" id="PS50181">
    <property type="entry name" value="FBOX"/>
    <property type="match status" value="1"/>
</dbReference>
<dbReference type="PANTHER" id="PTHR32322:SF2">
    <property type="entry name" value="EAMA DOMAIN-CONTAINING PROTEIN"/>
    <property type="match status" value="1"/>
</dbReference>
<gene>
    <name evidence="10" type="ORF">C2E20_4259</name>
</gene>
<evidence type="ECO:0000256" key="2">
    <source>
        <dbReference type="ARBA" id="ARBA00004430"/>
    </source>
</evidence>
<reference evidence="10 11" key="1">
    <citation type="journal article" date="2018" name="Plant J.">
        <title>Genome sequences of Chlorella sorokiniana UTEX 1602 and Micractinium conductrix SAG 241.80: implications to maltose excretion by a green alga.</title>
        <authorList>
            <person name="Arriola M.B."/>
            <person name="Velmurugan N."/>
            <person name="Zhang Y."/>
            <person name="Plunkett M.H."/>
            <person name="Hondzo H."/>
            <person name="Barney B.M."/>
        </authorList>
    </citation>
    <scope>NUCLEOTIDE SEQUENCE [LARGE SCALE GENOMIC DNA]</scope>
    <source>
        <strain evidence="10 11">SAG 241.80</strain>
    </source>
</reference>
<dbReference type="Proteomes" id="UP000239649">
    <property type="component" value="Unassembled WGS sequence"/>
</dbReference>
<dbReference type="SUPFAM" id="SSF52047">
    <property type="entry name" value="RNI-like"/>
    <property type="match status" value="1"/>
</dbReference>
<dbReference type="GO" id="GO:0016020">
    <property type="term" value="C:membrane"/>
    <property type="evidence" value="ECO:0007669"/>
    <property type="project" value="UniProtKB-SubCell"/>
</dbReference>
<keyword evidence="4 8" id="KW-0812">Transmembrane</keyword>
<dbReference type="Pfam" id="PF00892">
    <property type="entry name" value="EamA"/>
    <property type="match status" value="2"/>
</dbReference>
<name>A0A2P6VEH2_9CHLO</name>
<dbReference type="OrthoDB" id="1917929at2759"/>
<feature type="transmembrane region" description="Helical" evidence="8">
    <location>
        <begin position="157"/>
        <end position="175"/>
    </location>
</feature>
<feature type="transmembrane region" description="Helical" evidence="8">
    <location>
        <begin position="421"/>
        <end position="443"/>
    </location>
</feature>
<dbReference type="InterPro" id="IPR010719">
    <property type="entry name" value="MnmM_MeTrfase"/>
</dbReference>
<comment type="subcellular location">
    <subcellularLocation>
        <location evidence="2">Cytoplasm</location>
        <location evidence="2">Cytoskeleton</location>
        <location evidence="2">Cilium axoneme</location>
    </subcellularLocation>
    <subcellularLocation>
        <location evidence="1">Membrane</location>
        <topology evidence="1">Multi-pass membrane protein</topology>
    </subcellularLocation>
</comment>
<dbReference type="InterPro" id="IPR029063">
    <property type="entry name" value="SAM-dependent_MTases_sf"/>
</dbReference>
<dbReference type="Gene3D" id="3.80.10.10">
    <property type="entry name" value="Ribonuclease Inhibitor"/>
    <property type="match status" value="1"/>
</dbReference>
<feature type="region of interest" description="Disordered" evidence="7">
    <location>
        <begin position="469"/>
        <end position="499"/>
    </location>
</feature>
<dbReference type="PANTHER" id="PTHR32322">
    <property type="entry name" value="INNER MEMBRANE TRANSPORTER"/>
    <property type="match status" value="1"/>
</dbReference>